<evidence type="ECO:0000259" key="10">
    <source>
        <dbReference type="Pfam" id="PF03109"/>
    </source>
</evidence>
<comment type="caution">
    <text evidence="11">The sequence shown here is derived from an EMBL/GenBank/DDBJ whole genome shotgun (WGS) entry which is preliminary data.</text>
</comment>
<dbReference type="InterPro" id="IPR004147">
    <property type="entry name" value="ABC1_dom"/>
</dbReference>
<keyword evidence="12" id="KW-1185">Reference proteome</keyword>
<name>A0ABS5SHC0_9BACT</name>
<evidence type="ECO:0000256" key="9">
    <source>
        <dbReference type="SAM" id="Phobius"/>
    </source>
</evidence>
<feature type="transmembrane region" description="Helical" evidence="9">
    <location>
        <begin position="533"/>
        <end position="556"/>
    </location>
</feature>
<reference evidence="11 12" key="1">
    <citation type="submission" date="2021-05" db="EMBL/GenBank/DDBJ databases">
        <title>The draft genome of Geobacter luticola JCM 17780.</title>
        <authorList>
            <person name="Xu Z."/>
            <person name="Masuda Y."/>
            <person name="Itoh H."/>
            <person name="Senoo K."/>
        </authorList>
    </citation>
    <scope>NUCLEOTIDE SEQUENCE [LARGE SCALE GENOMIC DNA]</scope>
    <source>
        <strain evidence="11 12">JCM 17780</strain>
    </source>
</reference>
<gene>
    <name evidence="11" type="primary">ubiB</name>
    <name evidence="11" type="ORF">KI810_17050</name>
</gene>
<dbReference type="CDD" id="cd05121">
    <property type="entry name" value="ABC1_ADCK3-like"/>
    <property type="match status" value="1"/>
</dbReference>
<dbReference type="PANTHER" id="PTHR10566:SF113">
    <property type="entry name" value="PROTEIN ACTIVITY OF BC1 COMPLEX KINASE 7, CHLOROPLASTIC"/>
    <property type="match status" value="1"/>
</dbReference>
<keyword evidence="3" id="KW-1003">Cell membrane</keyword>
<evidence type="ECO:0000256" key="2">
    <source>
        <dbReference type="ARBA" id="ARBA00009670"/>
    </source>
</evidence>
<proteinExistence type="inferred from homology"/>
<protein>
    <submittedName>
        <fullName evidence="11">2-polyprenylphenol 6-hydroxylase</fullName>
    </submittedName>
</protein>
<evidence type="ECO:0000256" key="4">
    <source>
        <dbReference type="ARBA" id="ARBA00022519"/>
    </source>
</evidence>
<dbReference type="NCBIfam" id="TIGR01982">
    <property type="entry name" value="UbiB"/>
    <property type="match status" value="1"/>
</dbReference>
<dbReference type="Proteomes" id="UP000756860">
    <property type="component" value="Unassembled WGS sequence"/>
</dbReference>
<dbReference type="InterPro" id="IPR011009">
    <property type="entry name" value="Kinase-like_dom_sf"/>
</dbReference>
<evidence type="ECO:0000256" key="6">
    <source>
        <dbReference type="ARBA" id="ARBA00022692"/>
    </source>
</evidence>
<dbReference type="InterPro" id="IPR010232">
    <property type="entry name" value="UbiB"/>
</dbReference>
<keyword evidence="6 9" id="KW-0812">Transmembrane</keyword>
<sequence>MLNLLQFNRNIRSIRRYRNVVRVLFKYGFDHILEYLNLSQLVARSRRLLRRDESAIAQLSQAERLRLALEELGPTFVKLGQLLSTRPDLIPPNYISEFSKLQDDVPSFSSAEAREEIQRELGREIEALFASFDPVPIAAASIAQVHRARLLTGEEAVVKVRRPGVVDLVETDIDALMGLAHLAERHLPGSDIYDPVGVVKEFARTIRREMDFSREGRTIEKFTANFTGDPSLYFPRVYWQATTRGILTMEYIDGIKVSDLHALEQAGLDRVAIAHRGANAFLKMVLNHGFFHGDPHPGNVLILPDNVICLLDYGMVGRLDAQLKGYLTDILLAILERNVDEVISILLYSGEITDSLDTRALKRDLAEFIDSYYEIPLQEIEVGRMLMEFIEIITTYHIKIQPDLMLLTKALVTIEGMGRELDPQFDMISHLRPPMEQVVKEKLSPRRIFKDINSYAMSYVNLTKNLPRDIKEILNRLNRNKFKIDLEHRGLDRFIRELDKSINRLSSSLIIAALIVGSSIIMQTDKGPLLFEFPVFAFFGYTIAAFIGLWWVIAIIRSGRL</sequence>
<evidence type="ECO:0000313" key="12">
    <source>
        <dbReference type="Proteomes" id="UP000756860"/>
    </source>
</evidence>
<comment type="pathway">
    <text evidence="1">Cofactor biosynthesis; ubiquinone biosynthesis [regulation].</text>
</comment>
<evidence type="ECO:0000256" key="8">
    <source>
        <dbReference type="ARBA" id="ARBA00023136"/>
    </source>
</evidence>
<evidence type="ECO:0000256" key="5">
    <source>
        <dbReference type="ARBA" id="ARBA00022688"/>
    </source>
</evidence>
<evidence type="ECO:0000313" key="11">
    <source>
        <dbReference type="EMBL" id="MBT0654763.1"/>
    </source>
</evidence>
<dbReference type="EMBL" id="JAHCVK010000019">
    <property type="protein sequence ID" value="MBT0654763.1"/>
    <property type="molecule type" value="Genomic_DNA"/>
</dbReference>
<keyword evidence="4" id="KW-0997">Cell inner membrane</keyword>
<evidence type="ECO:0000256" key="1">
    <source>
        <dbReference type="ARBA" id="ARBA00005020"/>
    </source>
</evidence>
<comment type="similarity">
    <text evidence="2">Belongs to the protein kinase superfamily. ADCK protein kinase family.</text>
</comment>
<dbReference type="Pfam" id="PF03109">
    <property type="entry name" value="ABC1"/>
    <property type="match status" value="1"/>
</dbReference>
<dbReference type="RefSeq" id="WP_214176772.1">
    <property type="nucleotide sequence ID" value="NZ_JAHCVK010000019.1"/>
</dbReference>
<evidence type="ECO:0000256" key="3">
    <source>
        <dbReference type="ARBA" id="ARBA00022475"/>
    </source>
</evidence>
<keyword evidence="5" id="KW-0831">Ubiquinone biosynthesis</keyword>
<feature type="domain" description="ABC1 atypical kinase-like" evidence="10">
    <location>
        <begin position="100"/>
        <end position="344"/>
    </location>
</feature>
<accession>A0ABS5SHC0</accession>
<keyword evidence="8 9" id="KW-0472">Membrane</keyword>
<evidence type="ECO:0000256" key="7">
    <source>
        <dbReference type="ARBA" id="ARBA00022989"/>
    </source>
</evidence>
<organism evidence="11 12">
    <name type="scientific">Geomobilimonas luticola</name>
    <dbReference type="NCBI Taxonomy" id="1114878"/>
    <lineage>
        <taxon>Bacteria</taxon>
        <taxon>Pseudomonadati</taxon>
        <taxon>Thermodesulfobacteriota</taxon>
        <taxon>Desulfuromonadia</taxon>
        <taxon>Geobacterales</taxon>
        <taxon>Geobacteraceae</taxon>
        <taxon>Geomobilimonas</taxon>
    </lineage>
</organism>
<dbReference type="InterPro" id="IPR050154">
    <property type="entry name" value="UbiB_kinase"/>
</dbReference>
<keyword evidence="7 9" id="KW-1133">Transmembrane helix</keyword>
<dbReference type="PANTHER" id="PTHR10566">
    <property type="entry name" value="CHAPERONE-ACTIVITY OF BC1 COMPLEX CABC1 -RELATED"/>
    <property type="match status" value="1"/>
</dbReference>
<dbReference type="SUPFAM" id="SSF56112">
    <property type="entry name" value="Protein kinase-like (PK-like)"/>
    <property type="match status" value="1"/>
</dbReference>